<evidence type="ECO:0000313" key="3">
    <source>
        <dbReference type="EMBL" id="QHC50758.1"/>
    </source>
</evidence>
<protein>
    <submittedName>
        <fullName evidence="3">Uncharacterized protein</fullName>
    </submittedName>
</protein>
<feature type="region of interest" description="Disordered" evidence="1">
    <location>
        <begin position="90"/>
        <end position="123"/>
    </location>
</feature>
<name>A0A6I6SJC2_9GAMM</name>
<sequence length="238" mass="26986">MLDWVTQHGDDVSVLTDIGTLIVWVVYAQLLYFSFRRQRRPRLLINRGRKKDIDALCIISNMSAEPVFIQHIIAELETSQGVVRVDVTDRTESYSDGDGDENREGDGSTLATDSSPIVRDGSHQGPLGSGNFVHIDSFGALTRRLAHDGGFEMEGYRPLNDVVFRSLTIRIICIYGSEDLPIGAERRFEFIDQQPGCGLVPATWDTKRLSSSWQRRRLCREIRQWNRADNLSTLSNRD</sequence>
<evidence type="ECO:0000256" key="1">
    <source>
        <dbReference type="SAM" id="MobiDB-lite"/>
    </source>
</evidence>
<dbReference type="EMBL" id="CP035042">
    <property type="protein sequence ID" value="QHC50758.1"/>
    <property type="molecule type" value="Genomic_DNA"/>
</dbReference>
<keyword evidence="2" id="KW-0812">Transmembrane</keyword>
<dbReference type="KEGG" id="htx:EKK97_15835"/>
<gene>
    <name evidence="3" type="ORF">EKK97_15835</name>
</gene>
<keyword evidence="2" id="KW-1133">Transmembrane helix</keyword>
<keyword evidence="2" id="KW-0472">Membrane</keyword>
<keyword evidence="4" id="KW-1185">Reference proteome</keyword>
<evidence type="ECO:0000313" key="4">
    <source>
        <dbReference type="Proteomes" id="UP000464013"/>
    </source>
</evidence>
<dbReference type="OrthoDB" id="6181469at2"/>
<organism evidence="3 4">
    <name type="scientific">Billgrantia tianxiuensis</name>
    <dbReference type="NCBI Taxonomy" id="2497861"/>
    <lineage>
        <taxon>Bacteria</taxon>
        <taxon>Pseudomonadati</taxon>
        <taxon>Pseudomonadota</taxon>
        <taxon>Gammaproteobacteria</taxon>
        <taxon>Oceanospirillales</taxon>
        <taxon>Halomonadaceae</taxon>
        <taxon>Billgrantia</taxon>
    </lineage>
</organism>
<evidence type="ECO:0000256" key="2">
    <source>
        <dbReference type="SAM" id="Phobius"/>
    </source>
</evidence>
<dbReference type="RefSeq" id="WP_159553342.1">
    <property type="nucleotide sequence ID" value="NZ_CP035042.1"/>
</dbReference>
<dbReference type="Proteomes" id="UP000464013">
    <property type="component" value="Chromosome"/>
</dbReference>
<accession>A0A6I6SJC2</accession>
<proteinExistence type="predicted"/>
<feature type="transmembrane region" description="Helical" evidence="2">
    <location>
        <begin position="12"/>
        <end position="33"/>
    </location>
</feature>
<reference evidence="3 4" key="1">
    <citation type="submission" date="2019-01" db="EMBL/GenBank/DDBJ databases">
        <title>Complete genome of a denitifying bacterium Halomons sp. BC-M4-5.</title>
        <authorList>
            <person name="Wang L."/>
            <person name="Shao Z."/>
        </authorList>
    </citation>
    <scope>NUCLEOTIDE SEQUENCE [LARGE SCALE GENOMIC DNA]</scope>
    <source>
        <strain evidence="3 4">BC-M4-5</strain>
    </source>
</reference>
<dbReference type="AlphaFoldDB" id="A0A6I6SJC2"/>